<evidence type="ECO:0000313" key="1">
    <source>
        <dbReference type="EMBL" id="KOM57514.1"/>
    </source>
</evidence>
<dbReference type="EMBL" id="CM003381">
    <property type="protein sequence ID" value="KOM57514.1"/>
    <property type="molecule type" value="Genomic_DNA"/>
</dbReference>
<gene>
    <name evidence="1" type="ORF">LR48_Vigan11g054700</name>
</gene>
<protein>
    <submittedName>
        <fullName evidence="1">Uncharacterized protein</fullName>
    </submittedName>
</protein>
<organism evidence="1 2">
    <name type="scientific">Phaseolus angularis</name>
    <name type="common">Azuki bean</name>
    <name type="synonym">Vigna angularis</name>
    <dbReference type="NCBI Taxonomy" id="3914"/>
    <lineage>
        <taxon>Eukaryota</taxon>
        <taxon>Viridiplantae</taxon>
        <taxon>Streptophyta</taxon>
        <taxon>Embryophyta</taxon>
        <taxon>Tracheophyta</taxon>
        <taxon>Spermatophyta</taxon>
        <taxon>Magnoliopsida</taxon>
        <taxon>eudicotyledons</taxon>
        <taxon>Gunneridae</taxon>
        <taxon>Pentapetalae</taxon>
        <taxon>rosids</taxon>
        <taxon>fabids</taxon>
        <taxon>Fabales</taxon>
        <taxon>Fabaceae</taxon>
        <taxon>Papilionoideae</taxon>
        <taxon>50 kb inversion clade</taxon>
        <taxon>NPAAA clade</taxon>
        <taxon>indigoferoid/millettioid clade</taxon>
        <taxon>Phaseoleae</taxon>
        <taxon>Vigna</taxon>
    </lineage>
</organism>
<name>A0A0L9VS01_PHAAN</name>
<evidence type="ECO:0000313" key="2">
    <source>
        <dbReference type="Proteomes" id="UP000053144"/>
    </source>
</evidence>
<sequence length="54" mass="6317">MTGEKMELTRASTWIGSTVRVMQGCKRKEDRPIRERKRRREVHITVVTARGGFD</sequence>
<reference evidence="2" key="1">
    <citation type="journal article" date="2015" name="Proc. Natl. Acad. Sci. U.S.A.">
        <title>Genome sequencing of adzuki bean (Vigna angularis) provides insight into high starch and low fat accumulation and domestication.</title>
        <authorList>
            <person name="Yang K."/>
            <person name="Tian Z."/>
            <person name="Chen C."/>
            <person name="Luo L."/>
            <person name="Zhao B."/>
            <person name="Wang Z."/>
            <person name="Yu L."/>
            <person name="Li Y."/>
            <person name="Sun Y."/>
            <person name="Li W."/>
            <person name="Chen Y."/>
            <person name="Li Y."/>
            <person name="Zhang Y."/>
            <person name="Ai D."/>
            <person name="Zhao J."/>
            <person name="Shang C."/>
            <person name="Ma Y."/>
            <person name="Wu B."/>
            <person name="Wang M."/>
            <person name="Gao L."/>
            <person name="Sun D."/>
            <person name="Zhang P."/>
            <person name="Guo F."/>
            <person name="Wang W."/>
            <person name="Li Y."/>
            <person name="Wang J."/>
            <person name="Varshney R.K."/>
            <person name="Wang J."/>
            <person name="Ling H.Q."/>
            <person name="Wan P."/>
        </authorList>
    </citation>
    <scope>NUCLEOTIDE SEQUENCE</scope>
    <source>
        <strain evidence="2">cv. Jingnong 6</strain>
    </source>
</reference>
<accession>A0A0L9VS01</accession>
<proteinExistence type="predicted"/>
<dbReference type="Gramene" id="KOM57514">
    <property type="protein sequence ID" value="KOM57514"/>
    <property type="gene ID" value="LR48_Vigan11g054700"/>
</dbReference>
<dbReference type="AlphaFoldDB" id="A0A0L9VS01"/>
<dbReference type="Proteomes" id="UP000053144">
    <property type="component" value="Chromosome 11"/>
</dbReference>